<dbReference type="OrthoDB" id="9956685at2"/>
<name>A0A164B686_9BRAD</name>
<dbReference type="AlphaFoldDB" id="A0A164B686"/>
<evidence type="ECO:0000313" key="2">
    <source>
        <dbReference type="Proteomes" id="UP000076574"/>
    </source>
</evidence>
<comment type="caution">
    <text evidence="1">The sequence shown here is derived from an EMBL/GenBank/DDBJ whole genome shotgun (WGS) entry which is preliminary data.</text>
</comment>
<evidence type="ECO:0000313" key="1">
    <source>
        <dbReference type="EMBL" id="KZD25825.1"/>
    </source>
</evidence>
<reference evidence="1 2" key="1">
    <citation type="submission" date="2016-03" db="EMBL/GenBank/DDBJ databases">
        <title>Microsymbionts genomes from the relict species Vavilovia formosa (Stev.) Fed.</title>
        <authorList>
            <person name="Kopat V."/>
            <person name="Chirak E."/>
            <person name="Kimeklis A."/>
            <person name="Andronov E."/>
        </authorList>
    </citation>
    <scope>NUCLEOTIDE SEQUENCE [LARGE SCALE GENOMIC DNA]</scope>
    <source>
        <strain evidence="1 2">Vaf07</strain>
    </source>
</reference>
<organism evidence="1 2">
    <name type="scientific">Tardiphaga robiniae</name>
    <dbReference type="NCBI Taxonomy" id="943830"/>
    <lineage>
        <taxon>Bacteria</taxon>
        <taxon>Pseudomonadati</taxon>
        <taxon>Pseudomonadota</taxon>
        <taxon>Alphaproteobacteria</taxon>
        <taxon>Hyphomicrobiales</taxon>
        <taxon>Nitrobacteraceae</taxon>
        <taxon>Tardiphaga</taxon>
    </lineage>
</organism>
<dbReference type="Proteomes" id="UP000076574">
    <property type="component" value="Unassembled WGS sequence"/>
</dbReference>
<dbReference type="STRING" id="943830.A4A58_05465"/>
<gene>
    <name evidence="1" type="ORF">A4A58_05465</name>
</gene>
<keyword evidence="2" id="KW-1185">Reference proteome</keyword>
<accession>A0A164B686</accession>
<protein>
    <submittedName>
        <fullName evidence="1">Uncharacterized protein</fullName>
    </submittedName>
</protein>
<dbReference type="EMBL" id="LVYV01000001">
    <property type="protein sequence ID" value="KZD25825.1"/>
    <property type="molecule type" value="Genomic_DNA"/>
</dbReference>
<sequence>MVTIFFCETAAKIRRNDVIASDIRIAIDGGISFSDAQLMRGRVRIDCVRWCAHDIDDGLNRYRVMQAERLRAMIVVWTLG</sequence>
<proteinExistence type="predicted"/>
<dbReference type="RefSeq" id="WP_068730311.1">
    <property type="nucleotide sequence ID" value="NZ_LVYV01000001.1"/>
</dbReference>